<evidence type="ECO:0000313" key="3">
    <source>
        <dbReference type="EMBL" id="KZT65688.1"/>
    </source>
</evidence>
<protein>
    <recommendedName>
        <fullName evidence="2">Transcription factor TFIIIC triple barrel domain-containing protein</fullName>
    </recommendedName>
</protein>
<evidence type="ECO:0000259" key="2">
    <source>
        <dbReference type="Pfam" id="PF10419"/>
    </source>
</evidence>
<dbReference type="GO" id="GO:0006383">
    <property type="term" value="P:transcription by RNA polymerase III"/>
    <property type="evidence" value="ECO:0007669"/>
    <property type="project" value="InterPro"/>
</dbReference>
<dbReference type="PANTHER" id="PTHR21860:SF2">
    <property type="entry name" value="GENERAL TRANSCRIPTION FACTOR 3C POLYPEPTIDE 6"/>
    <property type="match status" value="1"/>
</dbReference>
<dbReference type="AlphaFoldDB" id="A0A165MHF8"/>
<evidence type="ECO:0000313" key="4">
    <source>
        <dbReference type="Proteomes" id="UP000076727"/>
    </source>
</evidence>
<accession>A0A165MHF8</accession>
<proteinExistence type="predicted"/>
<feature type="compositionally biased region" description="Basic residues" evidence="1">
    <location>
        <begin position="167"/>
        <end position="177"/>
    </location>
</feature>
<dbReference type="Proteomes" id="UP000076727">
    <property type="component" value="Unassembled WGS sequence"/>
</dbReference>
<dbReference type="GO" id="GO:0000127">
    <property type="term" value="C:transcription factor TFIIIC complex"/>
    <property type="evidence" value="ECO:0007669"/>
    <property type="project" value="TreeGrafter"/>
</dbReference>
<reference evidence="3 4" key="1">
    <citation type="journal article" date="2016" name="Mol. Biol. Evol.">
        <title>Comparative Genomics of Early-Diverging Mushroom-Forming Fungi Provides Insights into the Origins of Lignocellulose Decay Capabilities.</title>
        <authorList>
            <person name="Nagy L.G."/>
            <person name="Riley R."/>
            <person name="Tritt A."/>
            <person name="Adam C."/>
            <person name="Daum C."/>
            <person name="Floudas D."/>
            <person name="Sun H."/>
            <person name="Yadav J.S."/>
            <person name="Pangilinan J."/>
            <person name="Larsson K.H."/>
            <person name="Matsuura K."/>
            <person name="Barry K."/>
            <person name="Labutti K."/>
            <person name="Kuo R."/>
            <person name="Ohm R.A."/>
            <person name="Bhattacharya S.S."/>
            <person name="Shirouzu T."/>
            <person name="Yoshinaga Y."/>
            <person name="Martin F.M."/>
            <person name="Grigoriev I.V."/>
            <person name="Hibbett D.S."/>
        </authorList>
    </citation>
    <scope>NUCLEOTIDE SEQUENCE [LARGE SCALE GENOMIC DNA]</scope>
    <source>
        <strain evidence="3 4">L-15889</strain>
    </source>
</reference>
<dbReference type="STRING" id="1314783.A0A165MHF8"/>
<name>A0A165MHF8_9APHY</name>
<evidence type="ECO:0000256" key="1">
    <source>
        <dbReference type="SAM" id="MobiDB-lite"/>
    </source>
</evidence>
<feature type="domain" description="Transcription factor TFIIIC triple barrel" evidence="2">
    <location>
        <begin position="30"/>
        <end position="119"/>
    </location>
</feature>
<feature type="compositionally biased region" description="Polar residues" evidence="1">
    <location>
        <begin position="1"/>
        <end position="11"/>
    </location>
</feature>
<dbReference type="InterPro" id="IPR042771">
    <property type="entry name" value="GTF3C6-like"/>
</dbReference>
<feature type="region of interest" description="Disordered" evidence="1">
    <location>
        <begin position="1"/>
        <end position="25"/>
    </location>
</feature>
<dbReference type="Gene3D" id="2.60.40.4370">
    <property type="match status" value="1"/>
</dbReference>
<feature type="region of interest" description="Disordered" evidence="1">
    <location>
        <begin position="251"/>
        <end position="270"/>
    </location>
</feature>
<keyword evidence="4" id="KW-1185">Reference proteome</keyword>
<feature type="compositionally biased region" description="Polar residues" evidence="1">
    <location>
        <begin position="206"/>
        <end position="215"/>
    </location>
</feature>
<dbReference type="PANTHER" id="PTHR21860">
    <property type="entry name" value="TRANSCRIPTION INITIATION FACTOR IIIC TFIIIC , POLYPEPTIDE 6-RELATED"/>
    <property type="match status" value="1"/>
</dbReference>
<sequence length="270" mass="29260">MPNPNTGNSSLAPGYKHVDAFGPDEEYESEEEVAYVTLDLGAVEPALVPSSSSFRLIGLDTSSPFLQLSGTVFKGQHQRLLGTELLFADAKEDNSDRTRKPLIHVGTSEQRIRFKEVEVKAKINKLPQDAEKIPAMSQAKGKNNKKDRMPETVEEVVGTVNAETQPRRRRGGRRPKDKGKGKGKGKEKAVDRPNDGMDMDDRGEGPSSTDVTPQETIGDAAADVDINTNGRGSPVADVHLLRQGDGSLVQWSSDAPEGPDPLSMDIDTSQ</sequence>
<dbReference type="InterPro" id="IPR019481">
    <property type="entry name" value="TFIIIC_triple_barrel"/>
</dbReference>
<dbReference type="EMBL" id="KV429101">
    <property type="protein sequence ID" value="KZT65688.1"/>
    <property type="molecule type" value="Genomic_DNA"/>
</dbReference>
<gene>
    <name evidence="3" type="ORF">DAEQUDRAFT_731110</name>
</gene>
<dbReference type="OrthoDB" id="1877767at2759"/>
<feature type="region of interest" description="Disordered" evidence="1">
    <location>
        <begin position="129"/>
        <end position="218"/>
    </location>
</feature>
<feature type="compositionally biased region" description="Basic and acidic residues" evidence="1">
    <location>
        <begin position="178"/>
        <end position="204"/>
    </location>
</feature>
<dbReference type="Pfam" id="PF10419">
    <property type="entry name" value="TFIIIC_sub6"/>
    <property type="match status" value="1"/>
</dbReference>
<organism evidence="3 4">
    <name type="scientific">Daedalea quercina L-15889</name>
    <dbReference type="NCBI Taxonomy" id="1314783"/>
    <lineage>
        <taxon>Eukaryota</taxon>
        <taxon>Fungi</taxon>
        <taxon>Dikarya</taxon>
        <taxon>Basidiomycota</taxon>
        <taxon>Agaricomycotina</taxon>
        <taxon>Agaricomycetes</taxon>
        <taxon>Polyporales</taxon>
        <taxon>Fomitopsis</taxon>
    </lineage>
</organism>